<sequence length="433" mass="48399">MFKVSKVIVLLITFVYILTGCTTDSKNIDDQAYAIMVGIDKGVDNKIRLTVQFPTYKGGGNGSSSGGGGGNSDEKEHGLVDGTVVVSIECATVLEGINLLNTSTSRHISLVHCKAMIFSEQLAQEGINFYLSDFARFRETRRIANIGVCRGKAEEYIMENKTLIGDNIFKSIELSFSQSKNSGLFPMMGFTNFYKSTISPYSQAYSIYMGINNFKNLQNSDKEKNPPLKTHENYYPGDVPKKGNLKQEMIGTAIFNGDKLVGTLNAEETRYFLMVVNEFRHGILTIEDKRHPGMAIPFDLRPGRKPDIKVSFDKSTPIIDVNLNIEADIVGIQSGMHYESTDRIKELSDLLKDTIEGGVSKTIKRVQKQMGTDIFGFGYYAASKFITINDLEKYNWLSHFIDAKINVSVRTNIRRTGLVAETVPVRYRNRTAK</sequence>
<keyword evidence="11" id="KW-1185">Reference proteome</keyword>
<evidence type="ECO:0000256" key="5">
    <source>
        <dbReference type="ARBA" id="ARBA00023136"/>
    </source>
</evidence>
<feature type="domain" description="Spore germination GerAC-like C-terminal" evidence="8">
    <location>
        <begin position="251"/>
        <end position="417"/>
    </location>
</feature>
<evidence type="ECO:0000256" key="3">
    <source>
        <dbReference type="ARBA" id="ARBA00022544"/>
    </source>
</evidence>
<evidence type="ECO:0000256" key="4">
    <source>
        <dbReference type="ARBA" id="ARBA00022729"/>
    </source>
</evidence>
<dbReference type="Pfam" id="PF05504">
    <property type="entry name" value="Spore_GerAC"/>
    <property type="match status" value="1"/>
</dbReference>
<feature type="domain" description="Spore germination protein N-terminal" evidence="9">
    <location>
        <begin position="24"/>
        <end position="205"/>
    </location>
</feature>
<dbReference type="OrthoDB" id="9816067at2"/>
<evidence type="ECO:0000259" key="9">
    <source>
        <dbReference type="Pfam" id="PF25198"/>
    </source>
</evidence>
<evidence type="ECO:0000256" key="1">
    <source>
        <dbReference type="ARBA" id="ARBA00004635"/>
    </source>
</evidence>
<protein>
    <submittedName>
        <fullName evidence="10">Germination protein, Ger(X)C family</fullName>
    </submittedName>
</protein>
<comment type="similarity">
    <text evidence="2">Belongs to the GerABKC lipoprotein family.</text>
</comment>
<reference evidence="10" key="2">
    <citation type="submission" date="2011-01" db="EMBL/GenBank/DDBJ databases">
        <title>The Non-contiguous Finished genome of Clostridium papyrosolvens.</title>
        <authorList>
            <person name="Lucas S."/>
            <person name="Copeland A."/>
            <person name="Lapidus A."/>
            <person name="Cheng J.-F."/>
            <person name="Goodwin L."/>
            <person name="Pitluck S."/>
            <person name="Misra M."/>
            <person name="Chertkov O."/>
            <person name="Detter J.C."/>
            <person name="Han C."/>
            <person name="Tapia R."/>
            <person name="Land M."/>
            <person name="Hauser L."/>
            <person name="Kyrpides N."/>
            <person name="Ivanova N."/>
            <person name="Pagani I."/>
            <person name="Mouttaki H."/>
            <person name="He Z."/>
            <person name="Zhou J."/>
            <person name="Hemme C.L."/>
            <person name="Woyke T."/>
        </authorList>
    </citation>
    <scope>NUCLEOTIDE SEQUENCE [LARGE SCALE GENOMIC DNA]</scope>
    <source>
        <strain evidence="10">DSM 2782</strain>
    </source>
</reference>
<dbReference type="EMBL" id="ACXX02000003">
    <property type="protein sequence ID" value="EGD48501.1"/>
    <property type="molecule type" value="Genomic_DNA"/>
</dbReference>
<keyword evidence="6" id="KW-0564">Palmitate</keyword>
<evidence type="ECO:0000256" key="6">
    <source>
        <dbReference type="ARBA" id="ARBA00023139"/>
    </source>
</evidence>
<evidence type="ECO:0000256" key="7">
    <source>
        <dbReference type="ARBA" id="ARBA00023288"/>
    </source>
</evidence>
<dbReference type="InterPro" id="IPR038501">
    <property type="entry name" value="Spore_GerAC_C_sf"/>
</dbReference>
<dbReference type="Pfam" id="PF25198">
    <property type="entry name" value="Spore_GerAC_N"/>
    <property type="match status" value="1"/>
</dbReference>
<dbReference type="PANTHER" id="PTHR35789">
    <property type="entry name" value="SPORE GERMINATION PROTEIN B3"/>
    <property type="match status" value="1"/>
</dbReference>
<keyword evidence="7" id="KW-0449">Lipoprotein</keyword>
<gene>
    <name evidence="10" type="ORF">Cpap_2923</name>
</gene>
<keyword evidence="3" id="KW-0309">Germination</keyword>
<comment type="subcellular location">
    <subcellularLocation>
        <location evidence="1">Membrane</location>
        <topology evidence="1">Lipid-anchor</topology>
    </subcellularLocation>
</comment>
<keyword evidence="5" id="KW-0472">Membrane</keyword>
<dbReference type="RefSeq" id="WP_004617569.1">
    <property type="nucleotide sequence ID" value="NZ_ACXX02000003.1"/>
</dbReference>
<keyword evidence="4" id="KW-0732">Signal</keyword>
<dbReference type="InterPro" id="IPR046953">
    <property type="entry name" value="Spore_GerAC-like_C"/>
</dbReference>
<evidence type="ECO:0000256" key="2">
    <source>
        <dbReference type="ARBA" id="ARBA00007886"/>
    </source>
</evidence>
<dbReference type="InterPro" id="IPR008844">
    <property type="entry name" value="Spore_GerAC-like"/>
</dbReference>
<dbReference type="PANTHER" id="PTHR35789:SF1">
    <property type="entry name" value="SPORE GERMINATION PROTEIN B3"/>
    <property type="match status" value="1"/>
</dbReference>
<name>F1TAF8_9FIRM</name>
<evidence type="ECO:0000313" key="11">
    <source>
        <dbReference type="Proteomes" id="UP000003860"/>
    </source>
</evidence>
<evidence type="ECO:0000259" key="8">
    <source>
        <dbReference type="Pfam" id="PF05504"/>
    </source>
</evidence>
<dbReference type="PROSITE" id="PS51257">
    <property type="entry name" value="PROKAR_LIPOPROTEIN"/>
    <property type="match status" value="1"/>
</dbReference>
<evidence type="ECO:0000313" key="10">
    <source>
        <dbReference type="EMBL" id="EGD48501.1"/>
    </source>
</evidence>
<organism evidence="10 11">
    <name type="scientific">Ruminiclostridium papyrosolvens DSM 2782</name>
    <dbReference type="NCBI Taxonomy" id="588581"/>
    <lineage>
        <taxon>Bacteria</taxon>
        <taxon>Bacillati</taxon>
        <taxon>Bacillota</taxon>
        <taxon>Clostridia</taxon>
        <taxon>Eubacteriales</taxon>
        <taxon>Oscillospiraceae</taxon>
        <taxon>Ruminiclostridium</taxon>
    </lineage>
</organism>
<proteinExistence type="inferred from homology"/>
<dbReference type="NCBIfam" id="TIGR02887">
    <property type="entry name" value="spore_ger_x_C"/>
    <property type="match status" value="1"/>
</dbReference>
<dbReference type="InterPro" id="IPR057336">
    <property type="entry name" value="GerAC_N"/>
</dbReference>
<dbReference type="STRING" id="588581.Cpap_2923"/>
<reference evidence="10" key="1">
    <citation type="submission" date="2009-07" db="EMBL/GenBank/DDBJ databases">
        <authorList>
            <consortium name="US DOE Joint Genome Institute (JGI-PGF)"/>
            <person name="Lucas S."/>
            <person name="Copeland A."/>
            <person name="Lapidus A."/>
            <person name="Glavina del Rio T."/>
            <person name="Tice H."/>
            <person name="Bruce D."/>
            <person name="Goodwin L."/>
            <person name="Pitluck S."/>
            <person name="Larimer F."/>
            <person name="Land M.L."/>
            <person name="Mouttaki H."/>
            <person name="He Z."/>
            <person name="Zhou J."/>
            <person name="Hemme C.L."/>
        </authorList>
    </citation>
    <scope>NUCLEOTIDE SEQUENCE [LARGE SCALE GENOMIC DNA]</scope>
    <source>
        <strain evidence="10">DSM 2782</strain>
    </source>
</reference>
<dbReference type="Proteomes" id="UP000003860">
    <property type="component" value="Unassembled WGS sequence"/>
</dbReference>
<dbReference type="GO" id="GO:0009847">
    <property type="term" value="P:spore germination"/>
    <property type="evidence" value="ECO:0007669"/>
    <property type="project" value="InterPro"/>
</dbReference>
<dbReference type="Gene3D" id="3.30.300.210">
    <property type="entry name" value="Nutrient germinant receptor protein C, domain 3"/>
    <property type="match status" value="1"/>
</dbReference>
<dbReference type="AlphaFoldDB" id="F1TAF8"/>
<accession>F1TAF8</accession>
<comment type="caution">
    <text evidence="10">The sequence shown here is derived from an EMBL/GenBank/DDBJ whole genome shotgun (WGS) entry which is preliminary data.</text>
</comment>
<dbReference type="eggNOG" id="ENOG502Z9FK">
    <property type="taxonomic scope" value="Bacteria"/>
</dbReference>
<dbReference type="GO" id="GO:0016020">
    <property type="term" value="C:membrane"/>
    <property type="evidence" value="ECO:0007669"/>
    <property type="project" value="UniProtKB-SubCell"/>
</dbReference>